<dbReference type="AlphaFoldDB" id="A0ABD2QFK2"/>
<dbReference type="PANTHER" id="PTHR13248">
    <property type="entry name" value="TRANSCRIPTION ELONGATION FACTOR B POLYPEPTIDE 2"/>
    <property type="match status" value="1"/>
</dbReference>
<dbReference type="SUPFAM" id="SSF54236">
    <property type="entry name" value="Ubiquitin-like"/>
    <property type="match status" value="1"/>
</dbReference>
<organism evidence="3 4">
    <name type="scientific">Cichlidogyrus casuarinus</name>
    <dbReference type="NCBI Taxonomy" id="1844966"/>
    <lineage>
        <taxon>Eukaryota</taxon>
        <taxon>Metazoa</taxon>
        <taxon>Spiralia</taxon>
        <taxon>Lophotrochozoa</taxon>
        <taxon>Platyhelminthes</taxon>
        <taxon>Monogenea</taxon>
        <taxon>Monopisthocotylea</taxon>
        <taxon>Dactylogyridea</taxon>
        <taxon>Ancyrocephalidae</taxon>
        <taxon>Cichlidogyrus</taxon>
    </lineage>
</organism>
<dbReference type="PANTHER" id="PTHR13248:SF4">
    <property type="entry name" value="ELONGIN B"/>
    <property type="match status" value="1"/>
</dbReference>
<evidence type="ECO:0000313" key="4">
    <source>
        <dbReference type="Proteomes" id="UP001626550"/>
    </source>
</evidence>
<accession>A0ABD2QFK2</accession>
<comment type="caution">
    <text evidence="3">The sequence shown here is derived from an EMBL/GenBank/DDBJ whole genome shotgun (WGS) entry which is preliminary data.</text>
</comment>
<reference evidence="3 4" key="1">
    <citation type="submission" date="2024-11" db="EMBL/GenBank/DDBJ databases">
        <title>Adaptive evolution of stress response genes in parasites aligns with host niche diversity.</title>
        <authorList>
            <person name="Hahn C."/>
            <person name="Resl P."/>
        </authorList>
    </citation>
    <scope>NUCLEOTIDE SEQUENCE [LARGE SCALE GENOMIC DNA]</scope>
    <source>
        <strain evidence="3">EGGRZ-B1_66</strain>
        <tissue evidence="3">Body</tissue>
    </source>
</reference>
<feature type="domain" description="Ubiquitin-like" evidence="2">
    <location>
        <begin position="1"/>
        <end position="66"/>
    </location>
</feature>
<dbReference type="PROSITE" id="PS50053">
    <property type="entry name" value="UBIQUITIN_2"/>
    <property type="match status" value="1"/>
</dbReference>
<proteinExistence type="predicted"/>
<feature type="compositionally biased region" description="Basic and acidic residues" evidence="1">
    <location>
        <begin position="80"/>
        <end position="91"/>
    </location>
</feature>
<feature type="compositionally biased region" description="Polar residues" evidence="1">
    <location>
        <begin position="108"/>
        <end position="120"/>
    </location>
</feature>
<dbReference type="Gene3D" id="3.10.20.90">
    <property type="entry name" value="Phosphatidylinositol 3-kinase Catalytic Subunit, Chain A, domain 1"/>
    <property type="match status" value="1"/>
</dbReference>
<keyword evidence="4" id="KW-1185">Reference proteome</keyword>
<dbReference type="Proteomes" id="UP001626550">
    <property type="component" value="Unassembled WGS sequence"/>
</dbReference>
<dbReference type="Pfam" id="PF00240">
    <property type="entry name" value="ubiquitin"/>
    <property type="match status" value="1"/>
</dbReference>
<sequence length="120" mass="13757">MEVYLSIRRDNQTILLDAKETTLVRDIKQVIQNLLRVDVSNQMLMKDDKELDDNATLAKCDLTSQSARAQAPALLGLRTRNNEDEPFEPLKYKAYSDPPELPDVMKCQESNSQSQMQEKI</sequence>
<dbReference type="SMART" id="SM00213">
    <property type="entry name" value="UBQ"/>
    <property type="match status" value="1"/>
</dbReference>
<dbReference type="InterPro" id="IPR000626">
    <property type="entry name" value="Ubiquitin-like_dom"/>
</dbReference>
<evidence type="ECO:0000259" key="2">
    <source>
        <dbReference type="PROSITE" id="PS50053"/>
    </source>
</evidence>
<evidence type="ECO:0000256" key="1">
    <source>
        <dbReference type="SAM" id="MobiDB-lite"/>
    </source>
</evidence>
<dbReference type="InterPro" id="IPR029071">
    <property type="entry name" value="Ubiquitin-like_domsf"/>
</dbReference>
<dbReference type="EMBL" id="JBJKFK010000268">
    <property type="protein sequence ID" value="KAL3318245.1"/>
    <property type="molecule type" value="Genomic_DNA"/>
</dbReference>
<evidence type="ECO:0000313" key="3">
    <source>
        <dbReference type="EMBL" id="KAL3318245.1"/>
    </source>
</evidence>
<feature type="region of interest" description="Disordered" evidence="1">
    <location>
        <begin position="73"/>
        <end position="120"/>
    </location>
</feature>
<protein>
    <recommendedName>
        <fullName evidence="2">Ubiquitin-like domain-containing protein</fullName>
    </recommendedName>
</protein>
<name>A0ABD2QFK2_9PLAT</name>
<gene>
    <name evidence="3" type="ORF">Ciccas_003095</name>
</gene>
<dbReference type="InterPro" id="IPR039049">
    <property type="entry name" value="ELOB"/>
</dbReference>